<organism evidence="2 3">
    <name type="scientific">Mucuna pruriens</name>
    <name type="common">Velvet bean</name>
    <name type="synonym">Dolichos pruriens</name>
    <dbReference type="NCBI Taxonomy" id="157652"/>
    <lineage>
        <taxon>Eukaryota</taxon>
        <taxon>Viridiplantae</taxon>
        <taxon>Streptophyta</taxon>
        <taxon>Embryophyta</taxon>
        <taxon>Tracheophyta</taxon>
        <taxon>Spermatophyta</taxon>
        <taxon>Magnoliopsida</taxon>
        <taxon>eudicotyledons</taxon>
        <taxon>Gunneridae</taxon>
        <taxon>Pentapetalae</taxon>
        <taxon>rosids</taxon>
        <taxon>fabids</taxon>
        <taxon>Fabales</taxon>
        <taxon>Fabaceae</taxon>
        <taxon>Papilionoideae</taxon>
        <taxon>50 kb inversion clade</taxon>
        <taxon>NPAAA clade</taxon>
        <taxon>indigoferoid/millettioid clade</taxon>
        <taxon>Phaseoleae</taxon>
        <taxon>Mucuna</taxon>
    </lineage>
</organism>
<comment type="caution">
    <text evidence="2">The sequence shown here is derived from an EMBL/GenBank/DDBJ whole genome shotgun (WGS) entry which is preliminary data.</text>
</comment>
<feature type="region of interest" description="Disordered" evidence="1">
    <location>
        <begin position="106"/>
        <end position="139"/>
    </location>
</feature>
<keyword evidence="3" id="KW-1185">Reference proteome</keyword>
<evidence type="ECO:0000256" key="1">
    <source>
        <dbReference type="SAM" id="MobiDB-lite"/>
    </source>
</evidence>
<proteinExistence type="predicted"/>
<sequence>MQRQMPFLILTAINCRTRLLRFCQVILTRHQTKPLKNPPFSPFSSILFISAITFSHPSSALQTNHCLLFAMGLSSSKLNAAEGETKSRPMSVGRFEEFIKRKETPSKKKLLKDADEETDNSLSSRQTETEYKFSSPRVIQPPKEGTTVVQAITAEKLSRVVPMPNSECKIVENNHLRNINKVNKDMDPNHMVKTEERTKEQQVSAKGDDHDDDSDDEDESEQIGRLICPGSPSFRIYCIQAEKINDEKCNSNSPTISVHQKSHSADSVKRAAPRNLKEEVGIESESTKKIKGKKKKFRVVRTLLKVKSCYHPIRACTGDDKILIVAAKPAK</sequence>
<name>A0A371F0I9_MUCPR</name>
<evidence type="ECO:0000313" key="2">
    <source>
        <dbReference type="EMBL" id="RDX71799.1"/>
    </source>
</evidence>
<reference evidence="2" key="1">
    <citation type="submission" date="2018-05" db="EMBL/GenBank/DDBJ databases">
        <title>Draft genome of Mucuna pruriens seed.</title>
        <authorList>
            <person name="Nnadi N.E."/>
            <person name="Vos R."/>
            <person name="Hasami M.H."/>
            <person name="Devisetty U.K."/>
            <person name="Aguiy J.C."/>
        </authorList>
    </citation>
    <scope>NUCLEOTIDE SEQUENCE [LARGE SCALE GENOMIC DNA]</scope>
    <source>
        <strain evidence="2">JCA_2017</strain>
    </source>
</reference>
<dbReference type="OrthoDB" id="1903040at2759"/>
<dbReference type="Proteomes" id="UP000257109">
    <property type="component" value="Unassembled WGS sequence"/>
</dbReference>
<gene>
    <name evidence="2" type="ORF">CR513_48799</name>
</gene>
<feature type="non-terminal residue" evidence="2">
    <location>
        <position position="1"/>
    </location>
</feature>
<dbReference type="EMBL" id="QJKJ01011197">
    <property type="protein sequence ID" value="RDX71799.1"/>
    <property type="molecule type" value="Genomic_DNA"/>
</dbReference>
<evidence type="ECO:0000313" key="3">
    <source>
        <dbReference type="Proteomes" id="UP000257109"/>
    </source>
</evidence>
<dbReference type="AlphaFoldDB" id="A0A371F0I9"/>
<feature type="region of interest" description="Disordered" evidence="1">
    <location>
        <begin position="194"/>
        <end position="225"/>
    </location>
</feature>
<accession>A0A371F0I9</accession>
<protein>
    <submittedName>
        <fullName evidence="2">Uncharacterized protein</fullName>
    </submittedName>
</protein>
<feature type="compositionally biased region" description="Acidic residues" evidence="1">
    <location>
        <begin position="210"/>
        <end position="221"/>
    </location>
</feature>